<dbReference type="Proteomes" id="UP001054945">
    <property type="component" value="Unassembled WGS sequence"/>
</dbReference>
<keyword evidence="2" id="KW-1185">Reference proteome</keyword>
<dbReference type="EMBL" id="BPLR01005401">
    <property type="protein sequence ID" value="GIY02033.1"/>
    <property type="molecule type" value="Genomic_DNA"/>
</dbReference>
<protein>
    <submittedName>
        <fullName evidence="1">Uncharacterized protein</fullName>
    </submittedName>
</protein>
<organism evidence="1 2">
    <name type="scientific">Caerostris extrusa</name>
    <name type="common">Bark spider</name>
    <name type="synonym">Caerostris bankana</name>
    <dbReference type="NCBI Taxonomy" id="172846"/>
    <lineage>
        <taxon>Eukaryota</taxon>
        <taxon>Metazoa</taxon>
        <taxon>Ecdysozoa</taxon>
        <taxon>Arthropoda</taxon>
        <taxon>Chelicerata</taxon>
        <taxon>Arachnida</taxon>
        <taxon>Araneae</taxon>
        <taxon>Araneomorphae</taxon>
        <taxon>Entelegynae</taxon>
        <taxon>Araneoidea</taxon>
        <taxon>Araneidae</taxon>
        <taxon>Caerostris</taxon>
    </lineage>
</organism>
<evidence type="ECO:0000313" key="2">
    <source>
        <dbReference type="Proteomes" id="UP001054945"/>
    </source>
</evidence>
<reference evidence="1 2" key="1">
    <citation type="submission" date="2021-06" db="EMBL/GenBank/DDBJ databases">
        <title>Caerostris extrusa draft genome.</title>
        <authorList>
            <person name="Kono N."/>
            <person name="Arakawa K."/>
        </authorList>
    </citation>
    <scope>NUCLEOTIDE SEQUENCE [LARGE SCALE GENOMIC DNA]</scope>
</reference>
<sequence length="122" mass="14269">MLSISLGKTRDFQLSPQRKNSIFAFQSCLEMAEYFTLNFVRIYLILDGTKIEDQGMFLRRNHNMLKYNGDSLMSYLNSIKNSVFLTETTYQNIMSDMKKAKMSIKKEPPDYRLNVMLLANKS</sequence>
<evidence type="ECO:0000313" key="1">
    <source>
        <dbReference type="EMBL" id="GIY02033.1"/>
    </source>
</evidence>
<gene>
    <name evidence="1" type="ORF">CEXT_526581</name>
</gene>
<comment type="caution">
    <text evidence="1">The sequence shown here is derived from an EMBL/GenBank/DDBJ whole genome shotgun (WGS) entry which is preliminary data.</text>
</comment>
<proteinExistence type="predicted"/>
<accession>A0AAV4PWS4</accession>
<name>A0AAV4PWS4_CAEEX</name>
<dbReference type="AlphaFoldDB" id="A0AAV4PWS4"/>